<gene>
    <name evidence="1" type="ORF">D7B24_005197</name>
</gene>
<dbReference type="GeneID" id="39608886"/>
<proteinExistence type="predicted"/>
<dbReference type="AlphaFoldDB" id="A0A3M9YDR6"/>
<evidence type="ECO:0000313" key="1">
    <source>
        <dbReference type="EMBL" id="RNJ58052.1"/>
    </source>
</evidence>
<comment type="caution">
    <text evidence="1">The sequence shown here is derived from an EMBL/GenBank/DDBJ whole genome shotgun (WGS) entry which is preliminary data.</text>
</comment>
<dbReference type="Proteomes" id="UP000267145">
    <property type="component" value="Unassembled WGS sequence"/>
</dbReference>
<accession>A0A3M9YDR6</accession>
<protein>
    <submittedName>
        <fullName evidence="1">Uncharacterized protein</fullName>
    </submittedName>
</protein>
<dbReference type="RefSeq" id="XP_028496210.1">
    <property type="nucleotide sequence ID" value="XM_028639356.1"/>
</dbReference>
<dbReference type="EMBL" id="RBVV01000031">
    <property type="protein sequence ID" value="RNJ58052.1"/>
    <property type="molecule type" value="Genomic_DNA"/>
</dbReference>
<evidence type="ECO:0000313" key="2">
    <source>
        <dbReference type="Proteomes" id="UP000267145"/>
    </source>
</evidence>
<organism evidence="1 2">
    <name type="scientific">Verticillium nonalfalfae</name>
    <dbReference type="NCBI Taxonomy" id="1051616"/>
    <lineage>
        <taxon>Eukaryota</taxon>
        <taxon>Fungi</taxon>
        <taxon>Dikarya</taxon>
        <taxon>Ascomycota</taxon>
        <taxon>Pezizomycotina</taxon>
        <taxon>Sordariomycetes</taxon>
        <taxon>Hypocreomycetidae</taxon>
        <taxon>Glomerellales</taxon>
        <taxon>Plectosphaerellaceae</taxon>
        <taxon>Verticillium</taxon>
    </lineage>
</organism>
<reference evidence="1 2" key="1">
    <citation type="submission" date="2018-10" db="EMBL/GenBank/DDBJ databases">
        <title>Genome sequence of Verticillium nonalfalfae VnAa140.</title>
        <authorList>
            <person name="Stajich J.E."/>
            <person name="Kasson M.T."/>
        </authorList>
    </citation>
    <scope>NUCLEOTIDE SEQUENCE [LARGE SCALE GENOMIC DNA]</scope>
    <source>
        <strain evidence="1 2">VnAa140</strain>
    </source>
</reference>
<sequence>MLSLWNRRVVPQTRLAYNTIRMASIGKINFSGASFTNENTVALVNLNVDVCFWRCDPSPEFVPVGSALTVKRRVEAESGSIHRTACKLGFLFNEVIPDTPNLIKAYGKRVSEILALPKVNPQGTDEDGPFRPFIGADCTSIWAAATSGSPSIGVLLLACMLADAWDAKTAISIWVELIDERKEQIQAQQKDNKMLSLQTLAAARQEFARAELASWDASVRSWIRRAGESMASKRVQFALISNNLTIPYPRGGSTYGTVILTWTRAMEVLEKLLCNIPQQACDRAVIRGISAWHLYPEMIVFQEKATKVSFQDGLFPSSGVLSLGLEYNGTPSDNYLRWSLALSHLRYYGAPVAVRSDEEMQNRITMPQLWLVTIGAIFREWNVLYGQFEVSLLWFQELGRTLSRGLVQLSRLRPRDGKDDRLSWLLRLCSAVTDIGEGEQNLVKYGWRRGANFLGKSGPHGSDEIQYTAAAPYFGLNNPHIMRALSHSTDIDSAIDYLRHISSLLQLEGDEAIVAYYHGTHREYATTSPIEEHLVKSYPSVENCGWVDVASPQKHYLQERRQFIESRGEICRIIVQENDTILSTANTGSNIEISLDALFSERAEFLGLYPLGSSAYHDFGLWVRAEKHAACTLALERELRRLQLNQVESLAESISWLKNSVSADKVYRYLVTSLVESPGDISARLYARRHTKARISSQSLKRKQPHSTGSIDEKIAWTPTNKRAIDYVLQSEHGDLDASYDPSGCFSVITVASRVSPLWTLSLQILEVASHVYEALPRATVSLRILEQELLKALWLPPRMKAARDSAHDSYRAMRHPASYMDEMKRANMFACVAMFESGRFNIEPGQLAEVVALCSEDSIFVSEILLSDPSDVSRQLGIRHLVGNVGHAGMVFMVSPREPRIRPPGFDASKVAHLEYDGVEVNTFEGTSLHLSFTTWKIPLDWECTGEIDQEIFLLESVVSVQHQGAWVADIDVLGIETDRPDIISFPCDCPRNFNASSRNQSTVSIKSWDEFLDPPPCIGVLQTKRNWVARLAAVSILIQQGNGHAALILDDPSDGLLGEPLTAEFETSSVDIRNKV</sequence>
<keyword evidence="2" id="KW-1185">Reference proteome</keyword>
<name>A0A3M9YDR6_9PEZI</name>